<organism evidence="1">
    <name type="scientific">uncultured Caudovirales phage</name>
    <dbReference type="NCBI Taxonomy" id="2100421"/>
    <lineage>
        <taxon>Viruses</taxon>
        <taxon>Duplodnaviria</taxon>
        <taxon>Heunggongvirae</taxon>
        <taxon>Uroviricota</taxon>
        <taxon>Caudoviricetes</taxon>
        <taxon>Peduoviridae</taxon>
        <taxon>Maltschvirus</taxon>
        <taxon>Maltschvirus maltsch</taxon>
    </lineage>
</organism>
<proteinExistence type="predicted"/>
<dbReference type="Gene3D" id="2.40.160.20">
    <property type="match status" value="1"/>
</dbReference>
<sequence>MLKRQIIPFLGALSLLNNSALASGSNKEFYLKTIAVLNKTSNIKTVDSDINFMLDQKSNPSSTLGIGIGYYTNSFSRVDLVFENSNINFATKGNDFQFVDDNIINSGNRSIKRTTNIQSIMLNGYLDIIKTSKFKVFLGSGIGSSKIKEKIVDNFESTITNGHTITLPIIFTSKANKNKNSFSYVFTGGTDISICNGFNIELSYSWKYSGKVKTDDNKKNKYQGHNLSLAARFDL</sequence>
<dbReference type="EMBL" id="LR797816">
    <property type="protein sequence ID" value="CAB4240780.1"/>
    <property type="molecule type" value="Genomic_DNA"/>
</dbReference>
<reference evidence="1" key="1">
    <citation type="submission" date="2020-05" db="EMBL/GenBank/DDBJ databases">
        <authorList>
            <person name="Chiriac C."/>
            <person name="Salcher M."/>
            <person name="Ghai R."/>
            <person name="Kavagutti S V."/>
        </authorList>
    </citation>
    <scope>NUCLEOTIDE SEQUENCE</scope>
</reference>
<protein>
    <submittedName>
        <fullName evidence="1">Outer membrane protein beta-barrel</fullName>
    </submittedName>
</protein>
<evidence type="ECO:0000313" key="1">
    <source>
        <dbReference type="EMBL" id="CAB4240780.1"/>
    </source>
</evidence>
<accession>A0A6J5T9E2</accession>
<gene>
    <name evidence="1" type="ORF">UFOVP34_19</name>
</gene>
<dbReference type="InterPro" id="IPR011250">
    <property type="entry name" value="OMP/PagP_B-barrel"/>
</dbReference>
<name>A0A6J5T9E2_9CAUD</name>
<dbReference type="SUPFAM" id="SSF56925">
    <property type="entry name" value="OMPA-like"/>
    <property type="match status" value="1"/>
</dbReference>